<dbReference type="Proteomes" id="UP000265520">
    <property type="component" value="Unassembled WGS sequence"/>
</dbReference>
<feature type="non-terminal residue" evidence="1">
    <location>
        <position position="46"/>
    </location>
</feature>
<comment type="caution">
    <text evidence="1">The sequence shown here is derived from an EMBL/GenBank/DDBJ whole genome shotgun (WGS) entry which is preliminary data.</text>
</comment>
<protein>
    <submittedName>
        <fullName evidence="1">Uncharacterized protein</fullName>
    </submittedName>
</protein>
<reference evidence="1 2" key="1">
    <citation type="journal article" date="2018" name="Front. Plant Sci.">
        <title>Red Clover (Trifolium pratense) and Zigzag Clover (T. medium) - A Picture of Genomic Similarities and Differences.</title>
        <authorList>
            <person name="Dluhosova J."/>
            <person name="Istvanek J."/>
            <person name="Nedelnik J."/>
            <person name="Repkova J."/>
        </authorList>
    </citation>
    <scope>NUCLEOTIDE SEQUENCE [LARGE SCALE GENOMIC DNA]</scope>
    <source>
        <strain evidence="2">cv. 10/8</strain>
        <tissue evidence="1">Leaf</tissue>
    </source>
</reference>
<evidence type="ECO:0000313" key="2">
    <source>
        <dbReference type="Proteomes" id="UP000265520"/>
    </source>
</evidence>
<keyword evidence="2" id="KW-1185">Reference proteome</keyword>
<evidence type="ECO:0000313" key="1">
    <source>
        <dbReference type="EMBL" id="MCI58262.1"/>
    </source>
</evidence>
<name>A0A392TBI4_9FABA</name>
<organism evidence="1 2">
    <name type="scientific">Trifolium medium</name>
    <dbReference type="NCBI Taxonomy" id="97028"/>
    <lineage>
        <taxon>Eukaryota</taxon>
        <taxon>Viridiplantae</taxon>
        <taxon>Streptophyta</taxon>
        <taxon>Embryophyta</taxon>
        <taxon>Tracheophyta</taxon>
        <taxon>Spermatophyta</taxon>
        <taxon>Magnoliopsida</taxon>
        <taxon>eudicotyledons</taxon>
        <taxon>Gunneridae</taxon>
        <taxon>Pentapetalae</taxon>
        <taxon>rosids</taxon>
        <taxon>fabids</taxon>
        <taxon>Fabales</taxon>
        <taxon>Fabaceae</taxon>
        <taxon>Papilionoideae</taxon>
        <taxon>50 kb inversion clade</taxon>
        <taxon>NPAAA clade</taxon>
        <taxon>Hologalegina</taxon>
        <taxon>IRL clade</taxon>
        <taxon>Trifolieae</taxon>
        <taxon>Trifolium</taxon>
    </lineage>
</organism>
<dbReference type="EMBL" id="LXQA010543450">
    <property type="protein sequence ID" value="MCI58262.1"/>
    <property type="molecule type" value="Genomic_DNA"/>
</dbReference>
<sequence>MVVAMATREEEKDECMEIEKKIRKKRGGRKGGSGINSIYVFTLSAQ</sequence>
<accession>A0A392TBI4</accession>
<proteinExistence type="predicted"/>
<dbReference type="AlphaFoldDB" id="A0A392TBI4"/>